<dbReference type="GO" id="GO:0000015">
    <property type="term" value="C:phosphopyruvate hydratase complex"/>
    <property type="evidence" value="ECO:0007669"/>
    <property type="project" value="InterPro"/>
</dbReference>
<evidence type="ECO:0000256" key="11">
    <source>
        <dbReference type="PIRSR" id="PIRSR001400-2"/>
    </source>
</evidence>
<organism evidence="15 16">
    <name type="scientific">Candidatus Berkelbacteria bacterium CG10_big_fil_rev_8_21_14_0_10_43_14</name>
    <dbReference type="NCBI Taxonomy" id="1974515"/>
    <lineage>
        <taxon>Bacteria</taxon>
        <taxon>Candidatus Berkelbacteria</taxon>
    </lineage>
</organism>
<evidence type="ECO:0000256" key="8">
    <source>
        <dbReference type="ARBA" id="ARBA00023239"/>
    </source>
</evidence>
<evidence type="ECO:0000256" key="10">
    <source>
        <dbReference type="PIRSR" id="PIRSR001400-1"/>
    </source>
</evidence>
<comment type="cofactor">
    <cofactor evidence="9">
        <name>Mg(2+)</name>
        <dbReference type="ChEBI" id="CHEBI:18420"/>
    </cofactor>
    <text evidence="9">Binds a second Mg(2+) ion via substrate during catalysis.</text>
</comment>
<feature type="binding site" evidence="9">
    <location>
        <position position="156"/>
    </location>
    <ligand>
        <name>(2R)-2-phosphoglycerate</name>
        <dbReference type="ChEBI" id="CHEBI:58289"/>
    </ligand>
</feature>
<gene>
    <name evidence="9" type="primary">eno</name>
    <name evidence="15" type="ORF">COT79_00465</name>
</gene>
<feature type="binding site" evidence="11">
    <location>
        <begin position="350"/>
        <end position="353"/>
    </location>
    <ligand>
        <name>substrate</name>
    </ligand>
</feature>
<dbReference type="GO" id="GO:0006096">
    <property type="term" value="P:glycolytic process"/>
    <property type="evidence" value="ECO:0007669"/>
    <property type="project" value="UniProtKB-UniRule"/>
</dbReference>
<evidence type="ECO:0000256" key="7">
    <source>
        <dbReference type="ARBA" id="ARBA00023152"/>
    </source>
</evidence>
<dbReference type="Pfam" id="PF03952">
    <property type="entry name" value="Enolase_N"/>
    <property type="match status" value="1"/>
</dbReference>
<dbReference type="InterPro" id="IPR020811">
    <property type="entry name" value="Enolase_N"/>
</dbReference>
<accession>A0A2M6R998</accession>
<evidence type="ECO:0000313" key="15">
    <source>
        <dbReference type="EMBL" id="PIS07204.1"/>
    </source>
</evidence>
<evidence type="ECO:0000256" key="3">
    <source>
        <dbReference type="ARBA" id="ARBA00012058"/>
    </source>
</evidence>
<feature type="domain" description="Enolase C-terminal TIM barrel" evidence="13">
    <location>
        <begin position="132"/>
        <end position="397"/>
    </location>
</feature>
<feature type="binding site" evidence="11">
    <location>
        <position position="298"/>
    </location>
    <ligand>
        <name>substrate</name>
    </ligand>
</feature>
<keyword evidence="7 9" id="KW-0324">Glycolysis</keyword>
<evidence type="ECO:0000256" key="5">
    <source>
        <dbReference type="ARBA" id="ARBA00022525"/>
    </source>
</evidence>
<keyword evidence="6 9" id="KW-0460">Magnesium</keyword>
<keyword evidence="8 9" id="KW-0456">Lyase</keyword>
<keyword evidence="15" id="KW-0670">Pyruvate</keyword>
<feature type="active site" description="Proton acceptor" evidence="9 10">
    <location>
        <position position="323"/>
    </location>
</feature>
<dbReference type="InterPro" id="IPR029017">
    <property type="entry name" value="Enolase-like_N"/>
</dbReference>
<dbReference type="InterPro" id="IPR036849">
    <property type="entry name" value="Enolase-like_C_sf"/>
</dbReference>
<dbReference type="AlphaFoldDB" id="A0A2M6R998"/>
<dbReference type="PANTHER" id="PTHR11902:SF1">
    <property type="entry name" value="ENOLASE"/>
    <property type="match status" value="1"/>
</dbReference>
<dbReference type="Pfam" id="PF00113">
    <property type="entry name" value="Enolase_C"/>
    <property type="match status" value="1"/>
</dbReference>
<evidence type="ECO:0000259" key="14">
    <source>
        <dbReference type="SMART" id="SM01193"/>
    </source>
</evidence>
<comment type="caution">
    <text evidence="15">The sequence shown here is derived from an EMBL/GenBank/DDBJ whole genome shotgun (WGS) entry which is preliminary data.</text>
</comment>
<dbReference type="Gene3D" id="3.30.390.10">
    <property type="entry name" value="Enolase-like, N-terminal domain"/>
    <property type="match status" value="1"/>
</dbReference>
<feature type="binding site" evidence="11">
    <location>
        <position position="148"/>
    </location>
    <ligand>
        <name>substrate</name>
    </ligand>
</feature>
<dbReference type="InterPro" id="IPR020810">
    <property type="entry name" value="Enolase_C"/>
</dbReference>
<dbReference type="GO" id="GO:0000287">
    <property type="term" value="F:magnesium ion binding"/>
    <property type="evidence" value="ECO:0007669"/>
    <property type="project" value="UniProtKB-UniRule"/>
</dbReference>
<dbReference type="SMART" id="SM01192">
    <property type="entry name" value="Enolase_C"/>
    <property type="match status" value="1"/>
</dbReference>
<dbReference type="EMBL" id="PEZX01000010">
    <property type="protein sequence ID" value="PIS07204.1"/>
    <property type="molecule type" value="Genomic_DNA"/>
</dbReference>
<keyword evidence="9" id="KW-0963">Cytoplasm</keyword>
<dbReference type="InterPro" id="IPR000941">
    <property type="entry name" value="Enolase"/>
</dbReference>
<sequence length="397" mass="43152">MDISRLYGIEIFDSRGMSTLEVHCVTKNGQESVASVPSGAFAGQYEAIPTKDITTAIRNIESVIAPAMQGKSFETQSSVDELLLSLDGTQNKEQLGGNTLLGVSLACCRALATSQSKTLVAFIQEAYGVQVERQPLLPMFNIINGGAHADNNLTFQEFMVVPLRAEISFKEKCDQGVKIFHVLKERLEQMKKSTNVGDEGGFAPELNADEEAIEILVEAIQEAGYTPGKDIGIAVDIAANGVPDLMIATYPKRPLDYYASITQNYPIIVLEDPFTDNNWSDWQSLTTAIGSKVELAGDDLFTTNQARLKIGIDQKAGNSISIKPNQIGTVSETLLTIKMAVQAHFSIQVSHRSGETEDTFISDLAVAVGAKYLKAGAPNRGERIAKYNQVIRLESLK</sequence>
<dbReference type="PIRSF" id="PIRSF001400">
    <property type="entry name" value="Enolase"/>
    <property type="match status" value="1"/>
</dbReference>
<protein>
    <recommendedName>
        <fullName evidence="4 9">Enolase</fullName>
        <ecNumber evidence="3 9">4.2.1.11</ecNumber>
    </recommendedName>
    <alternativeName>
        <fullName evidence="9">2-phospho-D-glycerate hydro-lyase</fullName>
    </alternativeName>
    <alternativeName>
        <fullName evidence="9">2-phosphoglycerate dehydratase</fullName>
    </alternativeName>
</protein>
<feature type="binding site" evidence="11">
    <location>
        <position position="374"/>
    </location>
    <ligand>
        <name>substrate</name>
    </ligand>
</feature>
<name>A0A2M6R998_9BACT</name>
<dbReference type="GO" id="GO:0005576">
    <property type="term" value="C:extracellular region"/>
    <property type="evidence" value="ECO:0007669"/>
    <property type="project" value="UniProtKB-SubCell"/>
</dbReference>
<feature type="binding site" evidence="9 12">
    <location>
        <position position="236"/>
    </location>
    <ligand>
        <name>Mg(2+)</name>
        <dbReference type="ChEBI" id="CHEBI:18420"/>
    </ligand>
</feature>
<dbReference type="Gene3D" id="3.20.20.120">
    <property type="entry name" value="Enolase-like C-terminal domain"/>
    <property type="match status" value="1"/>
</dbReference>
<comment type="function">
    <text evidence="9">Catalyzes the reversible conversion of 2-phosphoglycerate (2-PG) into phosphoenolpyruvate (PEP). It is essential for the degradation of carbohydrates via glycolysis.</text>
</comment>
<comment type="pathway">
    <text evidence="1 9">Carbohydrate degradation; glycolysis; pyruvate from D-glyceraldehyde 3-phosphate: step 4/5.</text>
</comment>
<evidence type="ECO:0000256" key="9">
    <source>
        <dbReference type="HAMAP-Rule" id="MF_00318"/>
    </source>
</evidence>
<dbReference type="PRINTS" id="PR00148">
    <property type="entry name" value="ENOLASE"/>
</dbReference>
<evidence type="ECO:0000256" key="4">
    <source>
        <dbReference type="ARBA" id="ARBA00017068"/>
    </source>
</evidence>
<dbReference type="SFLD" id="SFLDS00001">
    <property type="entry name" value="Enolase"/>
    <property type="match status" value="1"/>
</dbReference>
<comment type="cofactor">
    <cofactor evidence="12">
        <name>Mg(2+)</name>
        <dbReference type="ChEBI" id="CHEBI:18420"/>
    </cofactor>
    <text evidence="12">Mg(2+) is required for catalysis and for stabilizing the dimer.</text>
</comment>
<evidence type="ECO:0000256" key="6">
    <source>
        <dbReference type="ARBA" id="ARBA00022842"/>
    </source>
</evidence>
<evidence type="ECO:0000256" key="2">
    <source>
        <dbReference type="ARBA" id="ARBA00009604"/>
    </source>
</evidence>
<feature type="domain" description="Enolase N-terminal" evidence="14">
    <location>
        <begin position="3"/>
        <end position="123"/>
    </location>
</feature>
<dbReference type="SMART" id="SM01193">
    <property type="entry name" value="Enolase_N"/>
    <property type="match status" value="1"/>
</dbReference>
<dbReference type="UniPathway" id="UPA00109">
    <property type="reaction ID" value="UER00187"/>
</dbReference>
<evidence type="ECO:0000256" key="12">
    <source>
        <dbReference type="PIRSR" id="PIRSR001400-3"/>
    </source>
</evidence>
<feature type="binding site" evidence="11">
    <location>
        <position position="157"/>
    </location>
    <ligand>
        <name>substrate</name>
    </ligand>
</feature>
<dbReference type="SFLD" id="SFLDG00178">
    <property type="entry name" value="enolase"/>
    <property type="match status" value="1"/>
</dbReference>
<evidence type="ECO:0000256" key="1">
    <source>
        <dbReference type="ARBA" id="ARBA00005031"/>
    </source>
</evidence>
<feature type="binding site" evidence="9">
    <location>
        <position position="323"/>
    </location>
    <ligand>
        <name>(2R)-2-phosphoglycerate</name>
        <dbReference type="ChEBI" id="CHEBI:58289"/>
    </ligand>
</feature>
<evidence type="ECO:0000259" key="13">
    <source>
        <dbReference type="SMART" id="SM01192"/>
    </source>
</evidence>
<feature type="binding site" evidence="9 12">
    <location>
        <position position="298"/>
    </location>
    <ligand>
        <name>Mg(2+)</name>
        <dbReference type="ChEBI" id="CHEBI:18420"/>
    </ligand>
</feature>
<comment type="catalytic activity">
    <reaction evidence="9">
        <text>(2R)-2-phosphoglycerate = phosphoenolpyruvate + H2O</text>
        <dbReference type="Rhea" id="RHEA:10164"/>
        <dbReference type="ChEBI" id="CHEBI:15377"/>
        <dbReference type="ChEBI" id="CHEBI:58289"/>
        <dbReference type="ChEBI" id="CHEBI:58702"/>
        <dbReference type="EC" id="4.2.1.11"/>
    </reaction>
</comment>
<keyword evidence="5 9" id="KW-0964">Secreted</keyword>
<dbReference type="EC" id="4.2.1.11" evidence="3 9"/>
<feature type="binding site" evidence="9">
    <location>
        <position position="353"/>
    </location>
    <ligand>
        <name>(2R)-2-phosphoglycerate</name>
        <dbReference type="ChEBI" id="CHEBI:58289"/>
    </ligand>
</feature>
<dbReference type="SUPFAM" id="SSF54826">
    <property type="entry name" value="Enolase N-terminal domain-like"/>
    <property type="match status" value="1"/>
</dbReference>
<feature type="binding site" evidence="9">
    <location>
        <position position="352"/>
    </location>
    <ligand>
        <name>(2R)-2-phosphoglycerate</name>
        <dbReference type="ChEBI" id="CHEBI:58289"/>
    </ligand>
</feature>
<evidence type="ECO:0000313" key="16">
    <source>
        <dbReference type="Proteomes" id="UP000231162"/>
    </source>
</evidence>
<keyword evidence="9 12" id="KW-0479">Metal-binding</keyword>
<proteinExistence type="inferred from homology"/>
<reference evidence="16" key="1">
    <citation type="submission" date="2017-09" db="EMBL/GenBank/DDBJ databases">
        <title>Depth-based differentiation of microbial function through sediment-hosted aquifers and enrichment of novel symbionts in the deep terrestrial subsurface.</title>
        <authorList>
            <person name="Probst A.J."/>
            <person name="Ladd B."/>
            <person name="Jarett J.K."/>
            <person name="Geller-Mcgrath D.E."/>
            <person name="Sieber C.M.K."/>
            <person name="Emerson J.B."/>
            <person name="Anantharaman K."/>
            <person name="Thomas B.C."/>
            <person name="Malmstrom R."/>
            <person name="Stieglmeier M."/>
            <person name="Klingl A."/>
            <person name="Woyke T."/>
            <person name="Ryan C.M."/>
            <person name="Banfield J.F."/>
        </authorList>
    </citation>
    <scope>NUCLEOTIDE SEQUENCE [LARGE SCALE GENOMIC DNA]</scope>
</reference>
<dbReference type="PANTHER" id="PTHR11902">
    <property type="entry name" value="ENOLASE"/>
    <property type="match status" value="1"/>
</dbReference>
<feature type="binding site" evidence="9 12">
    <location>
        <position position="271"/>
    </location>
    <ligand>
        <name>Mg(2+)</name>
        <dbReference type="ChEBI" id="CHEBI:18420"/>
    </ligand>
</feature>
<dbReference type="HAMAP" id="MF_00318">
    <property type="entry name" value="Enolase"/>
    <property type="match status" value="1"/>
</dbReference>
<comment type="similarity">
    <text evidence="2 9">Belongs to the enolase family.</text>
</comment>
<feature type="binding site" evidence="11">
    <location>
        <position position="271"/>
    </location>
    <ligand>
        <name>substrate</name>
    </ligand>
</feature>
<feature type="binding site" evidence="9">
    <location>
        <position position="374"/>
    </location>
    <ligand>
        <name>(2R)-2-phosphoglycerate</name>
        <dbReference type="ChEBI" id="CHEBI:58289"/>
    </ligand>
</feature>
<dbReference type="GO" id="GO:0009986">
    <property type="term" value="C:cell surface"/>
    <property type="evidence" value="ECO:0007669"/>
    <property type="project" value="UniProtKB-SubCell"/>
</dbReference>
<dbReference type="GO" id="GO:0004634">
    <property type="term" value="F:phosphopyruvate hydratase activity"/>
    <property type="evidence" value="ECO:0007669"/>
    <property type="project" value="UniProtKB-UniRule"/>
</dbReference>
<dbReference type="Proteomes" id="UP000231162">
    <property type="component" value="Unassembled WGS sequence"/>
</dbReference>
<comment type="subcellular location">
    <subcellularLocation>
        <location evidence="9">Cytoplasm</location>
    </subcellularLocation>
    <subcellularLocation>
        <location evidence="9">Secreted</location>
    </subcellularLocation>
    <subcellularLocation>
        <location evidence="9">Cell surface</location>
    </subcellularLocation>
    <text evidence="9">Fractions of enolase are present in both the cytoplasm and on the cell surface.</text>
</comment>
<dbReference type="SUPFAM" id="SSF51604">
    <property type="entry name" value="Enolase C-terminal domain-like"/>
    <property type="match status" value="1"/>
</dbReference>
<feature type="active site" description="Proton donor" evidence="9 10">
    <location>
        <position position="199"/>
    </location>
</feature>